<accession>A0A645BA24</accession>
<evidence type="ECO:0000313" key="1">
    <source>
        <dbReference type="EMBL" id="MPM61501.1"/>
    </source>
</evidence>
<sequence>MHHFKLGAVFFRVCARHIHHFRHEFEAFRVGERHIEAKARHQRHEGVRHGERTHVFASARPGDHKLAALELVMKLFLDGEEIGNRLGRVPEVALHVIDRNLGKLCQFLHPLVAADERIAYANAMSHAGEHFDGVLRGLAVVNLRRLGRKVVRMTAKLGDAALERVARTSGFLKEQHKQRFVLEPFGVEIERIAHLELACHRKERFQFFVRPVLLAKQVFALESCLHVKFPPVFFDLFLNWISLP</sequence>
<protein>
    <submittedName>
        <fullName evidence="1">Uncharacterized protein</fullName>
    </submittedName>
</protein>
<organism evidence="1">
    <name type="scientific">bioreactor metagenome</name>
    <dbReference type="NCBI Taxonomy" id="1076179"/>
    <lineage>
        <taxon>unclassified sequences</taxon>
        <taxon>metagenomes</taxon>
        <taxon>ecological metagenomes</taxon>
    </lineage>
</organism>
<dbReference type="AlphaFoldDB" id="A0A645BA24"/>
<name>A0A645BA24_9ZZZZ</name>
<reference evidence="1" key="1">
    <citation type="submission" date="2019-08" db="EMBL/GenBank/DDBJ databases">
        <authorList>
            <person name="Kucharzyk K."/>
            <person name="Murdoch R.W."/>
            <person name="Higgins S."/>
            <person name="Loffler F."/>
        </authorList>
    </citation>
    <scope>NUCLEOTIDE SEQUENCE</scope>
</reference>
<comment type="caution">
    <text evidence="1">The sequence shown here is derived from an EMBL/GenBank/DDBJ whole genome shotgun (WGS) entry which is preliminary data.</text>
</comment>
<gene>
    <name evidence="1" type="ORF">SDC9_108361</name>
</gene>
<proteinExistence type="predicted"/>
<dbReference type="EMBL" id="VSSQ01018375">
    <property type="protein sequence ID" value="MPM61501.1"/>
    <property type="molecule type" value="Genomic_DNA"/>
</dbReference>